<proteinExistence type="predicted"/>
<dbReference type="EMBL" id="JBEHHI010000004">
    <property type="protein sequence ID" value="MEX5730161.1"/>
    <property type="molecule type" value="Genomic_DNA"/>
</dbReference>
<accession>A0ABV3XXQ5</accession>
<gene>
    <name evidence="1" type="ORF">Ga0609869_003514</name>
</gene>
<evidence type="ECO:0000313" key="1">
    <source>
        <dbReference type="EMBL" id="MEX5730161.1"/>
    </source>
</evidence>
<protein>
    <submittedName>
        <fullName evidence="1">Cytochrome P450</fullName>
    </submittedName>
</protein>
<comment type="caution">
    <text evidence="1">The sequence shown here is derived from an EMBL/GenBank/DDBJ whole genome shotgun (WGS) entry which is preliminary data.</text>
</comment>
<dbReference type="Proteomes" id="UP001560019">
    <property type="component" value="Unassembled WGS sequence"/>
</dbReference>
<organism evidence="1 2">
    <name type="scientific">Rhodovulum iodosum</name>
    <dbReference type="NCBI Taxonomy" id="68291"/>
    <lineage>
        <taxon>Bacteria</taxon>
        <taxon>Pseudomonadati</taxon>
        <taxon>Pseudomonadota</taxon>
        <taxon>Alphaproteobacteria</taxon>
        <taxon>Rhodobacterales</taxon>
        <taxon>Paracoccaceae</taxon>
        <taxon>Rhodovulum</taxon>
    </lineage>
</organism>
<reference evidence="1 2" key="1">
    <citation type="submission" date="2024-06" db="EMBL/GenBank/DDBJ databases">
        <title>Genome of Rhodovulum iodosum, a marine photoferrotroph.</title>
        <authorList>
            <person name="Bianchini G."/>
            <person name="Nikeleit V."/>
            <person name="Kappler A."/>
            <person name="Bryce C."/>
            <person name="Sanchez-Baracaldo P."/>
        </authorList>
    </citation>
    <scope>NUCLEOTIDE SEQUENCE [LARGE SCALE GENOMIC DNA]</scope>
    <source>
        <strain evidence="1 2">UT/N1</strain>
    </source>
</reference>
<evidence type="ECO:0000313" key="2">
    <source>
        <dbReference type="Proteomes" id="UP001560019"/>
    </source>
</evidence>
<sequence>MAVTEATLSLATLLSRFTSDLSPGFARTPQMWVTLRPATGIPLQVRSRAA</sequence>
<name>A0ABV3XXQ5_9RHOB</name>
<keyword evidence="2" id="KW-1185">Reference proteome</keyword>